<keyword evidence="2 5" id="KW-0255">Endonuclease</keyword>
<dbReference type="SUPFAM" id="SSF50199">
    <property type="entry name" value="Staphylococcal nuclease"/>
    <property type="match status" value="1"/>
</dbReference>
<feature type="domain" description="TNase-like" evidence="4">
    <location>
        <begin position="6"/>
        <end position="136"/>
    </location>
</feature>
<keyword evidence="1" id="KW-0540">Nuclease</keyword>
<name>A0A4R2M719_RUBGE</name>
<dbReference type="GO" id="GO:0016787">
    <property type="term" value="F:hydrolase activity"/>
    <property type="evidence" value="ECO:0007669"/>
    <property type="project" value="UniProtKB-KW"/>
</dbReference>
<keyword evidence="3" id="KW-0378">Hydrolase</keyword>
<dbReference type="AlphaFoldDB" id="A0A4R2M719"/>
<evidence type="ECO:0000313" key="5">
    <source>
        <dbReference type="EMBL" id="TCP03079.1"/>
    </source>
</evidence>
<accession>A0A4R2M719</accession>
<comment type="caution">
    <text evidence="5">The sequence shown here is derived from an EMBL/GenBank/DDBJ whole genome shotgun (WGS) entry which is preliminary data.</text>
</comment>
<evidence type="ECO:0000256" key="2">
    <source>
        <dbReference type="ARBA" id="ARBA00022759"/>
    </source>
</evidence>
<protein>
    <submittedName>
        <fullName evidence="5">Endonuclease YncB(Thermonuclease family)</fullName>
    </submittedName>
</protein>
<dbReference type="PANTHER" id="PTHR12302:SF3">
    <property type="entry name" value="SERINE_THREONINE-PROTEIN KINASE 31"/>
    <property type="match status" value="1"/>
</dbReference>
<dbReference type="Pfam" id="PF00565">
    <property type="entry name" value="SNase"/>
    <property type="match status" value="1"/>
</dbReference>
<evidence type="ECO:0000313" key="6">
    <source>
        <dbReference type="Proteomes" id="UP000295106"/>
    </source>
</evidence>
<gene>
    <name evidence="5" type="ORF">EV684_105245</name>
</gene>
<dbReference type="GO" id="GO:0004519">
    <property type="term" value="F:endonuclease activity"/>
    <property type="evidence" value="ECO:0007669"/>
    <property type="project" value="UniProtKB-KW"/>
</dbReference>
<dbReference type="Gene3D" id="2.40.50.90">
    <property type="match status" value="1"/>
</dbReference>
<evidence type="ECO:0000256" key="3">
    <source>
        <dbReference type="ARBA" id="ARBA00022801"/>
    </source>
</evidence>
<dbReference type="RefSeq" id="WP_132646778.1">
    <property type="nucleotide sequence ID" value="NZ_CP181386.1"/>
</dbReference>
<dbReference type="InterPro" id="IPR035437">
    <property type="entry name" value="SNase_OB-fold_sf"/>
</dbReference>
<dbReference type="Proteomes" id="UP000295106">
    <property type="component" value="Unassembled WGS sequence"/>
</dbReference>
<organism evidence="5 6">
    <name type="scientific">Rubrivivax gelatinosus</name>
    <name type="common">Rhodocyclus gelatinosus</name>
    <name type="synonym">Rhodopseudomonas gelatinosa</name>
    <dbReference type="NCBI Taxonomy" id="28068"/>
    <lineage>
        <taxon>Bacteria</taxon>
        <taxon>Pseudomonadati</taxon>
        <taxon>Pseudomonadota</taxon>
        <taxon>Betaproteobacteria</taxon>
        <taxon>Burkholderiales</taxon>
        <taxon>Sphaerotilaceae</taxon>
        <taxon>Rubrivivax</taxon>
    </lineage>
</organism>
<dbReference type="SMART" id="SM00318">
    <property type="entry name" value="SNc"/>
    <property type="match status" value="1"/>
</dbReference>
<dbReference type="GeneID" id="99684488"/>
<reference evidence="5 6" key="1">
    <citation type="submission" date="2019-03" db="EMBL/GenBank/DDBJ databases">
        <title>Genomic Encyclopedia of Type Strains, Phase IV (KMG-IV): sequencing the most valuable type-strain genomes for metagenomic binning, comparative biology and taxonomic classification.</title>
        <authorList>
            <person name="Goeker M."/>
        </authorList>
    </citation>
    <scope>NUCLEOTIDE SEQUENCE [LARGE SCALE GENOMIC DNA]</scope>
    <source>
        <strain evidence="5 6">DSM 1709</strain>
    </source>
</reference>
<dbReference type="OrthoDB" id="9805504at2"/>
<evidence type="ECO:0000259" key="4">
    <source>
        <dbReference type="PROSITE" id="PS50830"/>
    </source>
</evidence>
<sequence length="156" mass="17152">MPIAAAVLSCLIVGTTDGDTLTARCDAAAGQLEQTIRVRLAEIDAPEKAQPFGERSRQRLAQICFRQRAEVAPLPGSAGLDRYGRTVARVTCSGVDANADQVRAGMAWVFDRYARDLTLYDLQAAARRARVGLWADAEPVTPWQWRADRRAGRERP</sequence>
<dbReference type="PANTHER" id="PTHR12302">
    <property type="entry name" value="EBNA2 BINDING PROTEIN P100"/>
    <property type="match status" value="1"/>
</dbReference>
<dbReference type="EMBL" id="SLXD01000005">
    <property type="protein sequence ID" value="TCP03079.1"/>
    <property type="molecule type" value="Genomic_DNA"/>
</dbReference>
<dbReference type="PROSITE" id="PS50830">
    <property type="entry name" value="TNASE_3"/>
    <property type="match status" value="1"/>
</dbReference>
<evidence type="ECO:0000256" key="1">
    <source>
        <dbReference type="ARBA" id="ARBA00022722"/>
    </source>
</evidence>
<proteinExistence type="predicted"/>
<dbReference type="InterPro" id="IPR016071">
    <property type="entry name" value="Staphylococal_nuclease_OB-fold"/>
</dbReference>